<evidence type="ECO:0000313" key="3">
    <source>
        <dbReference type="Proteomes" id="UP001620397"/>
    </source>
</evidence>
<dbReference type="PANTHER" id="PTHR11941:SF54">
    <property type="entry name" value="ENOYL-COA HYDRATASE, MITOCHONDRIAL"/>
    <property type="match status" value="1"/>
</dbReference>
<dbReference type="NCBIfam" id="NF006452">
    <property type="entry name" value="PRK08788.1"/>
    <property type="match status" value="1"/>
</dbReference>
<name>A0ABW8KE50_9GAMM</name>
<gene>
    <name evidence="2" type="ORF">ISP14_06340</name>
</gene>
<reference evidence="2 3" key="1">
    <citation type="submission" date="2020-10" db="EMBL/GenBank/DDBJ databases">
        <title>Phylogeny of dyella-like bacteria.</title>
        <authorList>
            <person name="Fu J."/>
        </authorList>
    </citation>
    <scope>NUCLEOTIDE SEQUENCE [LARGE SCALE GENOMIC DNA]</scope>
    <source>
        <strain evidence="2 3">DKC-1</strain>
    </source>
</reference>
<dbReference type="PANTHER" id="PTHR11941">
    <property type="entry name" value="ENOYL-COA HYDRATASE-RELATED"/>
    <property type="match status" value="1"/>
</dbReference>
<dbReference type="CDD" id="cd06558">
    <property type="entry name" value="crotonase-like"/>
    <property type="match status" value="1"/>
</dbReference>
<comment type="similarity">
    <text evidence="1">Belongs to the enoyl-CoA hydratase/isomerase family.</text>
</comment>
<dbReference type="SUPFAM" id="SSF52096">
    <property type="entry name" value="ClpP/crotonase"/>
    <property type="match status" value="1"/>
</dbReference>
<evidence type="ECO:0000313" key="2">
    <source>
        <dbReference type="EMBL" id="MFK2930412.1"/>
    </source>
</evidence>
<evidence type="ECO:0000256" key="1">
    <source>
        <dbReference type="ARBA" id="ARBA00005254"/>
    </source>
</evidence>
<dbReference type="Pfam" id="PF00378">
    <property type="entry name" value="ECH_1"/>
    <property type="match status" value="1"/>
</dbReference>
<organism evidence="2 3">
    <name type="scientific">Dyella agri</name>
    <dbReference type="NCBI Taxonomy" id="1926869"/>
    <lineage>
        <taxon>Bacteria</taxon>
        <taxon>Pseudomonadati</taxon>
        <taxon>Pseudomonadota</taxon>
        <taxon>Gammaproteobacteria</taxon>
        <taxon>Lysobacterales</taxon>
        <taxon>Rhodanobacteraceae</taxon>
        <taxon>Dyella</taxon>
    </lineage>
</organism>
<dbReference type="InterPro" id="IPR029045">
    <property type="entry name" value="ClpP/crotonase-like_dom_sf"/>
</dbReference>
<dbReference type="Gene3D" id="6.20.390.30">
    <property type="match status" value="1"/>
</dbReference>
<dbReference type="EMBL" id="JADIKL010000003">
    <property type="protein sequence ID" value="MFK2930412.1"/>
    <property type="molecule type" value="Genomic_DNA"/>
</dbReference>
<protein>
    <submittedName>
        <fullName evidence="2">Crotonase/enoyl-CoA hydratase family protein</fullName>
    </submittedName>
</protein>
<accession>A0ABW8KE50</accession>
<dbReference type="Gene3D" id="3.90.226.10">
    <property type="entry name" value="2-enoyl-CoA Hydratase, Chain A, domain 1"/>
    <property type="match status" value="1"/>
</dbReference>
<dbReference type="RefSeq" id="WP_404537292.1">
    <property type="nucleotide sequence ID" value="NZ_JADIKL010000003.1"/>
</dbReference>
<comment type="caution">
    <text evidence="2">The sequence shown here is derived from an EMBL/GenBank/DDBJ whole genome shotgun (WGS) entry which is preliminary data.</text>
</comment>
<sequence length="298" mass="32777">MATAILEKLASVPRYPTLRVTESADASVHWCHMHADLATLPGRACFKPALVADILQYQNVLGDRLRRERMLGEAGLRHVVLASDCDAFNLGGDLEYFCESIRRQNRPALLTYARQCVRGVHAFHAGLDADAHSIALVQGDALGGGFEAALSCHTIVAEEGVGMGLPEVLFDLFPGMGAYSFLCKRIPPQQAERLMLSGDILSTEELYKMGLVDVLAPRGQGVQAVEEVIRSNRRIPHARMAMHRVRALAQPVTLEEMMAITEIWVDTALQLGGKSLRTMERLVRAQYRRHGEPAAVQA</sequence>
<dbReference type="Proteomes" id="UP001620397">
    <property type="component" value="Unassembled WGS sequence"/>
</dbReference>
<dbReference type="InterPro" id="IPR001753">
    <property type="entry name" value="Enoyl-CoA_hydra/iso"/>
</dbReference>
<proteinExistence type="inferred from homology"/>
<keyword evidence="3" id="KW-1185">Reference proteome</keyword>